<dbReference type="Proteomes" id="UP000265520">
    <property type="component" value="Unassembled WGS sequence"/>
</dbReference>
<sequence length="30" mass="3241">MGGVVMEFDGGGENVDSGRKWKSSHFIGKK</sequence>
<accession>A0A392VSN2</accession>
<organism evidence="1 2">
    <name type="scientific">Trifolium medium</name>
    <dbReference type="NCBI Taxonomy" id="97028"/>
    <lineage>
        <taxon>Eukaryota</taxon>
        <taxon>Viridiplantae</taxon>
        <taxon>Streptophyta</taxon>
        <taxon>Embryophyta</taxon>
        <taxon>Tracheophyta</taxon>
        <taxon>Spermatophyta</taxon>
        <taxon>Magnoliopsida</taxon>
        <taxon>eudicotyledons</taxon>
        <taxon>Gunneridae</taxon>
        <taxon>Pentapetalae</taxon>
        <taxon>rosids</taxon>
        <taxon>fabids</taxon>
        <taxon>Fabales</taxon>
        <taxon>Fabaceae</taxon>
        <taxon>Papilionoideae</taxon>
        <taxon>50 kb inversion clade</taxon>
        <taxon>NPAAA clade</taxon>
        <taxon>Hologalegina</taxon>
        <taxon>IRL clade</taxon>
        <taxon>Trifolieae</taxon>
        <taxon>Trifolium</taxon>
    </lineage>
</organism>
<dbReference type="AlphaFoldDB" id="A0A392VSN2"/>
<reference evidence="1 2" key="1">
    <citation type="journal article" date="2018" name="Front. Plant Sci.">
        <title>Red Clover (Trifolium pratense) and Zigzag Clover (T. medium) - A Picture of Genomic Similarities and Differences.</title>
        <authorList>
            <person name="Dluhosova J."/>
            <person name="Istvanek J."/>
            <person name="Nedelnik J."/>
            <person name="Repkova J."/>
        </authorList>
    </citation>
    <scope>NUCLEOTIDE SEQUENCE [LARGE SCALE GENOMIC DNA]</scope>
    <source>
        <strain evidence="2">cv. 10/8</strain>
        <tissue evidence="1">Leaf</tissue>
    </source>
</reference>
<protein>
    <submittedName>
        <fullName evidence="1">Uncharacterized protein</fullName>
    </submittedName>
</protein>
<evidence type="ECO:0000313" key="1">
    <source>
        <dbReference type="EMBL" id="MCI91408.1"/>
    </source>
</evidence>
<feature type="non-terminal residue" evidence="1">
    <location>
        <position position="30"/>
    </location>
</feature>
<comment type="caution">
    <text evidence="1">The sequence shown here is derived from an EMBL/GenBank/DDBJ whole genome shotgun (WGS) entry which is preliminary data.</text>
</comment>
<evidence type="ECO:0000313" key="2">
    <source>
        <dbReference type="Proteomes" id="UP000265520"/>
    </source>
</evidence>
<dbReference type="EMBL" id="LXQA011271201">
    <property type="protein sequence ID" value="MCI91408.1"/>
    <property type="molecule type" value="Genomic_DNA"/>
</dbReference>
<keyword evidence="2" id="KW-1185">Reference proteome</keyword>
<proteinExistence type="predicted"/>
<name>A0A392VSN2_9FABA</name>